<keyword evidence="3" id="KW-0560">Oxidoreductase</keyword>
<organism evidence="5 6">
    <name type="scientific">Microbaculum marinisediminis</name>
    <dbReference type="NCBI Taxonomy" id="2931392"/>
    <lineage>
        <taxon>Bacteria</taxon>
        <taxon>Pseudomonadati</taxon>
        <taxon>Pseudomonadota</taxon>
        <taxon>Alphaproteobacteria</taxon>
        <taxon>Hyphomicrobiales</taxon>
        <taxon>Tepidamorphaceae</taxon>
        <taxon>Microbaculum</taxon>
    </lineage>
</organism>
<reference evidence="5 6" key="1">
    <citation type="submission" date="2022-04" db="EMBL/GenBank/DDBJ databases">
        <authorList>
            <person name="Ye Y.-Q."/>
            <person name="Du Z.-J."/>
        </authorList>
    </citation>
    <scope>NUCLEOTIDE SEQUENCE [LARGE SCALE GENOMIC DNA]</scope>
    <source>
        <strain evidence="5 6">A6E488</strain>
    </source>
</reference>
<dbReference type="PANTHER" id="PTHR23026:SF90">
    <property type="entry name" value="IODOTYROSINE DEIODINASE 1"/>
    <property type="match status" value="1"/>
</dbReference>
<proteinExistence type="predicted"/>
<evidence type="ECO:0000256" key="2">
    <source>
        <dbReference type="ARBA" id="ARBA00022643"/>
    </source>
</evidence>
<dbReference type="PANTHER" id="PTHR23026">
    <property type="entry name" value="NADPH NITROREDUCTASE"/>
    <property type="match status" value="1"/>
</dbReference>
<dbReference type="AlphaFoldDB" id="A0AAW5QW05"/>
<evidence type="ECO:0000256" key="1">
    <source>
        <dbReference type="ARBA" id="ARBA00022630"/>
    </source>
</evidence>
<accession>A0AAW5QW05</accession>
<evidence type="ECO:0000313" key="6">
    <source>
        <dbReference type="Proteomes" id="UP001320898"/>
    </source>
</evidence>
<comment type="caution">
    <text evidence="5">The sequence shown here is derived from an EMBL/GenBank/DDBJ whole genome shotgun (WGS) entry which is preliminary data.</text>
</comment>
<keyword evidence="2" id="KW-0288">FMN</keyword>
<keyword evidence="6" id="KW-1185">Reference proteome</keyword>
<dbReference type="GO" id="GO:0016491">
    <property type="term" value="F:oxidoreductase activity"/>
    <property type="evidence" value="ECO:0007669"/>
    <property type="project" value="UniProtKB-KW"/>
</dbReference>
<protein>
    <submittedName>
        <fullName evidence="5">Nitroreductase</fullName>
    </submittedName>
</protein>
<evidence type="ECO:0000256" key="3">
    <source>
        <dbReference type="ARBA" id="ARBA00023002"/>
    </source>
</evidence>
<feature type="domain" description="Nitroreductase" evidence="4">
    <location>
        <begin position="2"/>
        <end position="187"/>
    </location>
</feature>
<dbReference type="Pfam" id="PF00881">
    <property type="entry name" value="Nitroreductase"/>
    <property type="match status" value="1"/>
</dbReference>
<gene>
    <name evidence="5" type="ORF">MUB46_04930</name>
</gene>
<dbReference type="Proteomes" id="UP001320898">
    <property type="component" value="Unassembled WGS sequence"/>
</dbReference>
<dbReference type="InterPro" id="IPR029479">
    <property type="entry name" value="Nitroreductase"/>
</dbReference>
<keyword evidence="1" id="KW-0285">Flavoprotein</keyword>
<evidence type="ECO:0000259" key="4">
    <source>
        <dbReference type="Pfam" id="PF00881"/>
    </source>
</evidence>
<dbReference type="Gene3D" id="3.40.109.10">
    <property type="entry name" value="NADH Oxidase"/>
    <property type="match status" value="1"/>
</dbReference>
<name>A0AAW5QW05_9HYPH</name>
<dbReference type="CDD" id="cd02136">
    <property type="entry name" value="PnbA_NfnB-like"/>
    <property type="match status" value="1"/>
</dbReference>
<dbReference type="InterPro" id="IPR050627">
    <property type="entry name" value="Nitroreductase/BluB"/>
</dbReference>
<dbReference type="InterPro" id="IPR000415">
    <property type="entry name" value="Nitroreductase-like"/>
</dbReference>
<evidence type="ECO:0000313" key="5">
    <source>
        <dbReference type="EMBL" id="MCT8971200.1"/>
    </source>
</evidence>
<dbReference type="SUPFAM" id="SSF55469">
    <property type="entry name" value="FMN-dependent nitroreductase-like"/>
    <property type="match status" value="1"/>
</dbReference>
<dbReference type="EMBL" id="JALIDZ010000002">
    <property type="protein sequence ID" value="MCT8971200.1"/>
    <property type="molecule type" value="Genomic_DNA"/>
</dbReference>
<sequence length="213" mass="24182">MSCRAFLDTPVPEDTVRAILDAARWAPSGGNLQPWHVHVVTGDALEDLHGRITPRFDTLPLAEGAEYQVYPVPLSPPYTGRRFKCGADLYASLDIPREDRPARYRQYARNFVLFGAPVGIFVSIDRQMGPPQWADVGMFCQTVMLLAREHGLHTCAQEAWTFWHKTMTDFLELPENMMLFCGIALGHADMDHPVNNWRTERAEVDDFAVFRGF</sequence>